<proteinExistence type="predicted"/>
<dbReference type="AlphaFoldDB" id="A0A9W4T5S1"/>
<evidence type="ECO:0000313" key="1">
    <source>
        <dbReference type="EMBL" id="CAI2192847.1"/>
    </source>
</evidence>
<evidence type="ECO:0000313" key="2">
    <source>
        <dbReference type="Proteomes" id="UP001153678"/>
    </source>
</evidence>
<organism evidence="1 2">
    <name type="scientific">Funneliformis geosporum</name>
    <dbReference type="NCBI Taxonomy" id="1117311"/>
    <lineage>
        <taxon>Eukaryota</taxon>
        <taxon>Fungi</taxon>
        <taxon>Fungi incertae sedis</taxon>
        <taxon>Mucoromycota</taxon>
        <taxon>Glomeromycotina</taxon>
        <taxon>Glomeromycetes</taxon>
        <taxon>Glomerales</taxon>
        <taxon>Glomeraceae</taxon>
        <taxon>Funneliformis</taxon>
    </lineage>
</organism>
<feature type="non-terminal residue" evidence="1">
    <location>
        <position position="67"/>
    </location>
</feature>
<gene>
    <name evidence="1" type="ORF">FWILDA_LOCUS15782</name>
</gene>
<keyword evidence="2" id="KW-1185">Reference proteome</keyword>
<reference evidence="1" key="1">
    <citation type="submission" date="2022-08" db="EMBL/GenBank/DDBJ databases">
        <authorList>
            <person name="Kallberg Y."/>
            <person name="Tangrot J."/>
            <person name="Rosling A."/>
        </authorList>
    </citation>
    <scope>NUCLEOTIDE SEQUENCE</scope>
    <source>
        <strain evidence="1">Wild A</strain>
    </source>
</reference>
<accession>A0A9W4T5S1</accession>
<comment type="caution">
    <text evidence="1">The sequence shown here is derived from an EMBL/GenBank/DDBJ whole genome shotgun (WGS) entry which is preliminary data.</text>
</comment>
<name>A0A9W4T5S1_9GLOM</name>
<sequence>MSIENNEHDPRHYVFLSALSWDSILKMTRVKIKLLTDMAIHDFIKKTKCGGIAIACQKYFKANNSKM</sequence>
<protein>
    <submittedName>
        <fullName evidence="1">2447_t:CDS:1</fullName>
    </submittedName>
</protein>
<dbReference type="OrthoDB" id="2421167at2759"/>
<dbReference type="EMBL" id="CAMKVN010008783">
    <property type="protein sequence ID" value="CAI2192847.1"/>
    <property type="molecule type" value="Genomic_DNA"/>
</dbReference>
<dbReference type="Proteomes" id="UP001153678">
    <property type="component" value="Unassembled WGS sequence"/>
</dbReference>